<dbReference type="AlphaFoldDB" id="A0A4Y7JN56"/>
<dbReference type="Proteomes" id="UP000316621">
    <property type="component" value="Chromosome 5"/>
</dbReference>
<keyword evidence="7" id="KW-1185">Reference proteome</keyword>
<accession>A0A4Y7JN56</accession>
<sequence>MTSFSKQQWASNFTTIRVIVALILCLLLLGSISYSVEASTGRITDGAVSSREVINFECTSEGNCVDDKDCTILCRSKKYSNGVCDPSYEAPLGVCCCSN</sequence>
<evidence type="ECO:0000256" key="4">
    <source>
        <dbReference type="ARBA" id="ARBA00022821"/>
    </source>
</evidence>
<evidence type="ECO:0000256" key="2">
    <source>
        <dbReference type="ARBA" id="ARBA00022529"/>
    </source>
</evidence>
<keyword evidence="3" id="KW-0295">Fungicide</keyword>
<feature type="signal peptide" evidence="5">
    <location>
        <begin position="1"/>
        <end position="38"/>
    </location>
</feature>
<dbReference type="Pfam" id="PF25052">
    <property type="entry name" value="AtDEF-like"/>
    <property type="match status" value="1"/>
</dbReference>
<name>A0A4Y7JN56_PAPSO</name>
<evidence type="ECO:0008006" key="8">
    <source>
        <dbReference type="Google" id="ProtNLM"/>
    </source>
</evidence>
<keyword evidence="2" id="KW-0929">Antimicrobial</keyword>
<organism evidence="6 7">
    <name type="scientific">Papaver somniferum</name>
    <name type="common">Opium poppy</name>
    <dbReference type="NCBI Taxonomy" id="3469"/>
    <lineage>
        <taxon>Eukaryota</taxon>
        <taxon>Viridiplantae</taxon>
        <taxon>Streptophyta</taxon>
        <taxon>Embryophyta</taxon>
        <taxon>Tracheophyta</taxon>
        <taxon>Spermatophyta</taxon>
        <taxon>Magnoliopsida</taxon>
        <taxon>Ranunculales</taxon>
        <taxon>Papaveraceae</taxon>
        <taxon>Papaveroideae</taxon>
        <taxon>Papaver</taxon>
    </lineage>
</organism>
<dbReference type="InterPro" id="IPR010851">
    <property type="entry name" value="DEFL"/>
</dbReference>
<dbReference type="Gramene" id="RZC62523">
    <property type="protein sequence ID" value="RZC62523"/>
    <property type="gene ID" value="C5167_024265"/>
</dbReference>
<keyword evidence="4" id="KW-0611">Plant defense</keyword>
<dbReference type="EMBL" id="CM010719">
    <property type="protein sequence ID" value="RZC62523.1"/>
    <property type="molecule type" value="Genomic_DNA"/>
</dbReference>
<evidence type="ECO:0000256" key="1">
    <source>
        <dbReference type="ARBA" id="ARBA00006722"/>
    </source>
</evidence>
<proteinExistence type="inferred from homology"/>
<comment type="similarity">
    <text evidence="1">Belongs to the DEFL family.</text>
</comment>
<feature type="chain" id="PRO_5021436920" description="Knottin scorpion toxin-like domain-containing protein" evidence="5">
    <location>
        <begin position="39"/>
        <end position="99"/>
    </location>
</feature>
<evidence type="ECO:0000313" key="6">
    <source>
        <dbReference type="EMBL" id="RZC62523.1"/>
    </source>
</evidence>
<dbReference type="GO" id="GO:0050832">
    <property type="term" value="P:defense response to fungus"/>
    <property type="evidence" value="ECO:0007669"/>
    <property type="project" value="UniProtKB-KW"/>
</dbReference>
<reference evidence="6 7" key="1">
    <citation type="journal article" date="2018" name="Science">
        <title>The opium poppy genome and morphinan production.</title>
        <authorList>
            <person name="Guo L."/>
            <person name="Winzer T."/>
            <person name="Yang X."/>
            <person name="Li Y."/>
            <person name="Ning Z."/>
            <person name="He Z."/>
            <person name="Teodor R."/>
            <person name="Lu Y."/>
            <person name="Bowser T.A."/>
            <person name="Graham I.A."/>
            <person name="Ye K."/>
        </authorList>
    </citation>
    <scope>NUCLEOTIDE SEQUENCE [LARGE SCALE GENOMIC DNA]</scope>
    <source>
        <strain evidence="7">cv. HN1</strain>
        <tissue evidence="6">Leaves</tissue>
    </source>
</reference>
<dbReference type="GO" id="GO:0031640">
    <property type="term" value="P:killing of cells of another organism"/>
    <property type="evidence" value="ECO:0007669"/>
    <property type="project" value="UniProtKB-KW"/>
</dbReference>
<protein>
    <recommendedName>
        <fullName evidence="8">Knottin scorpion toxin-like domain-containing protein</fullName>
    </recommendedName>
</protein>
<gene>
    <name evidence="6" type="ORF">C5167_024265</name>
</gene>
<evidence type="ECO:0000256" key="3">
    <source>
        <dbReference type="ARBA" id="ARBA00022577"/>
    </source>
</evidence>
<keyword evidence="5" id="KW-0732">Signal</keyword>
<evidence type="ECO:0000313" key="7">
    <source>
        <dbReference type="Proteomes" id="UP000316621"/>
    </source>
</evidence>
<evidence type="ECO:0000256" key="5">
    <source>
        <dbReference type="SAM" id="SignalP"/>
    </source>
</evidence>